<keyword evidence="2" id="KW-1185">Reference proteome</keyword>
<dbReference type="PaxDb" id="67767-A0A0J7JVQ2"/>
<dbReference type="OrthoDB" id="7550373at2759"/>
<dbReference type="AlphaFoldDB" id="A0A0J7JVQ2"/>
<dbReference type="EMBL" id="LBMM01026322">
    <property type="protein sequence ID" value="KMQ82328.1"/>
    <property type="molecule type" value="Genomic_DNA"/>
</dbReference>
<dbReference type="InterPro" id="IPR021109">
    <property type="entry name" value="Peptidase_aspartic_dom_sf"/>
</dbReference>
<evidence type="ECO:0000313" key="2">
    <source>
        <dbReference type="Proteomes" id="UP000036403"/>
    </source>
</evidence>
<dbReference type="Proteomes" id="UP000036403">
    <property type="component" value="Unassembled WGS sequence"/>
</dbReference>
<protein>
    <submittedName>
        <fullName evidence="1">Uncharacterized protein</fullName>
    </submittedName>
</protein>
<organism evidence="1 2">
    <name type="scientific">Lasius niger</name>
    <name type="common">Black garden ant</name>
    <dbReference type="NCBI Taxonomy" id="67767"/>
    <lineage>
        <taxon>Eukaryota</taxon>
        <taxon>Metazoa</taxon>
        <taxon>Ecdysozoa</taxon>
        <taxon>Arthropoda</taxon>
        <taxon>Hexapoda</taxon>
        <taxon>Insecta</taxon>
        <taxon>Pterygota</taxon>
        <taxon>Neoptera</taxon>
        <taxon>Endopterygota</taxon>
        <taxon>Hymenoptera</taxon>
        <taxon>Apocrita</taxon>
        <taxon>Aculeata</taxon>
        <taxon>Formicoidea</taxon>
        <taxon>Formicidae</taxon>
        <taxon>Formicinae</taxon>
        <taxon>Lasius</taxon>
        <taxon>Lasius</taxon>
    </lineage>
</organism>
<dbReference type="Gene3D" id="2.40.70.10">
    <property type="entry name" value="Acid Proteases"/>
    <property type="match status" value="1"/>
</dbReference>
<accession>A0A0J7JVQ2</accession>
<comment type="caution">
    <text evidence="1">The sequence shown here is derived from an EMBL/GenBank/DDBJ whole genome shotgun (WGS) entry which is preliminary data.</text>
</comment>
<evidence type="ECO:0000313" key="1">
    <source>
        <dbReference type="EMBL" id="KMQ82328.1"/>
    </source>
</evidence>
<reference evidence="1 2" key="1">
    <citation type="submission" date="2015-04" db="EMBL/GenBank/DDBJ databases">
        <title>Lasius niger genome sequencing.</title>
        <authorList>
            <person name="Konorov E.A."/>
            <person name="Nikitin M.A."/>
            <person name="Kirill M.V."/>
            <person name="Chang P."/>
        </authorList>
    </citation>
    <scope>NUCLEOTIDE SEQUENCE [LARGE SCALE GENOMIC DNA]</scope>
    <source>
        <tissue evidence="1">Whole</tissue>
    </source>
</reference>
<dbReference type="CDD" id="cd00303">
    <property type="entry name" value="retropepsin_like"/>
    <property type="match status" value="1"/>
</dbReference>
<gene>
    <name evidence="1" type="ORF">RF55_23350</name>
</gene>
<name>A0A0J7JVQ2_LASNI</name>
<proteinExistence type="predicted"/>
<sequence>MDARGILQPCRSLLDNGSQSCFITSKCVKKLGIKQYVTNIPIFGVGELTTQTRGLAKVTIQSRINGFQVKLDCLIIEEITQAIPVNRLNLRSLQIPDGITLADPEFDRPADVHILLDAEIFLDLLCIGKIKLSNCQPAWQKTLLG</sequence>